<dbReference type="Pfam" id="PF21196">
    <property type="entry name" value="PcrA_UvrD_tudor"/>
    <property type="match status" value="1"/>
</dbReference>
<keyword evidence="2 12" id="KW-0547">Nucleotide-binding</keyword>
<gene>
    <name evidence="15" type="ORF">CLV25_101281</name>
</gene>
<evidence type="ECO:0000256" key="11">
    <source>
        <dbReference type="ARBA" id="ARBA00048988"/>
    </source>
</evidence>
<dbReference type="AlphaFoldDB" id="A0A4R2EZJ2"/>
<feature type="domain" description="UvrD-like helicase C-terminal" evidence="14">
    <location>
        <begin position="312"/>
        <end position="595"/>
    </location>
</feature>
<accession>A0A4R2EZJ2</accession>
<dbReference type="PANTHER" id="PTHR11070:SF2">
    <property type="entry name" value="ATP-DEPENDENT DNA HELICASE SRS2"/>
    <property type="match status" value="1"/>
</dbReference>
<evidence type="ECO:0000256" key="7">
    <source>
        <dbReference type="ARBA" id="ARBA00023235"/>
    </source>
</evidence>
<dbReference type="GO" id="GO:0000725">
    <property type="term" value="P:recombinational repair"/>
    <property type="evidence" value="ECO:0007669"/>
    <property type="project" value="TreeGrafter"/>
</dbReference>
<dbReference type="Gene3D" id="3.40.50.300">
    <property type="entry name" value="P-loop containing nucleotide triphosphate hydrolases"/>
    <property type="match status" value="2"/>
</dbReference>
<dbReference type="GO" id="GO:0003677">
    <property type="term" value="F:DNA binding"/>
    <property type="evidence" value="ECO:0007669"/>
    <property type="project" value="UniProtKB-KW"/>
</dbReference>
<sequence length="785" mass="88567">MIWYNLMGWIPLWTNVNERNVSKEFLEGLSEVQLQAVVNYNGPTLVIAGAGSGKTRVLTYRIANMLADGVNPHSVLSLTFTNKAAAEMKERIKTVVGEKAKYLWMGTFHSIFARILRAEADKLGYPSTFTIYDTADSRSVLKSIIKEMNLDEQVYKVNEVHSRISLAKNNLVTPAVYANTSSLVTIDAANRRPRIADIYKKYMQKCYLSGAMDFDDLLLNTNVLFRDHPDVLNKYQNIFKYILVDEYQDTNMAQYLIVKKLSEQHGNLCVVGDDAQSIYSFRGAKIENILNFRNDYPNYQLFKLEQNYRSTQTIVNAANSIIAKNSKQIKKKSFSAKDPGERIKVLKAYTDQEEGFLVAGSISDIIYREHREYLDFAILYRTNAQSRIFEDALRKKNIPYKIYGGLSFYQRKEIKDMVAYLRLIINHNDDEAFKRIVNYPARGIGDTTLTHLEQAAVANATNLWTITTQAPLDKVGLKGGAIKKMGEFAQLIQSFQSAIYTESAYDFALMVATQAGIIKDLKEDKTNEGVSRFENLEQLFNGIKEFEENAKESGEPLPITIDRFLENVALLTDADSEKPEDKNKVSLMTVHSAKGLEFKHIFLVGLEENLFPGQMSSQSQDDLEEERRLFYVAVTRAEITATISYAQSRYKWGNITSCVPSRFIKEIDSSYIDWNEDSMFGGSSSSASSGGNSYSTQHFKPKANTISAQRTVAPTPQHHPVSAITEPADMSELEVGMEVEHERFGFGKIEALEGSAPEIKATVAFTVAGTKTLLLKFAKLRIVKR</sequence>
<comment type="catalytic activity">
    <reaction evidence="8">
        <text>Couples ATP hydrolysis with the unwinding of duplex DNA by translocating in the 3'-5' direction.</text>
        <dbReference type="EC" id="5.6.2.4"/>
    </reaction>
</comment>
<keyword evidence="5 12" id="KW-0067">ATP-binding</keyword>
<dbReference type="Pfam" id="PF00580">
    <property type="entry name" value="UvrD-helicase"/>
    <property type="match status" value="1"/>
</dbReference>
<dbReference type="PROSITE" id="PS51217">
    <property type="entry name" value="UVRD_HELICASE_CTER"/>
    <property type="match status" value="1"/>
</dbReference>
<dbReference type="EMBL" id="SLWB01000001">
    <property type="protein sequence ID" value="TCN73063.1"/>
    <property type="molecule type" value="Genomic_DNA"/>
</dbReference>
<evidence type="ECO:0000313" key="16">
    <source>
        <dbReference type="Proteomes" id="UP000294830"/>
    </source>
</evidence>
<evidence type="ECO:0000256" key="6">
    <source>
        <dbReference type="ARBA" id="ARBA00023125"/>
    </source>
</evidence>
<dbReference type="Gene3D" id="1.10.10.160">
    <property type="match status" value="1"/>
</dbReference>
<comment type="catalytic activity">
    <reaction evidence="11">
        <text>ATP + H2O = ADP + phosphate + H(+)</text>
        <dbReference type="Rhea" id="RHEA:13065"/>
        <dbReference type="ChEBI" id="CHEBI:15377"/>
        <dbReference type="ChEBI" id="CHEBI:15378"/>
        <dbReference type="ChEBI" id="CHEBI:30616"/>
        <dbReference type="ChEBI" id="CHEBI:43474"/>
        <dbReference type="ChEBI" id="CHEBI:456216"/>
        <dbReference type="EC" id="5.6.2.4"/>
    </reaction>
</comment>
<evidence type="ECO:0000259" key="14">
    <source>
        <dbReference type="PROSITE" id="PS51217"/>
    </source>
</evidence>
<dbReference type="GO" id="GO:0005829">
    <property type="term" value="C:cytosol"/>
    <property type="evidence" value="ECO:0007669"/>
    <property type="project" value="TreeGrafter"/>
</dbReference>
<comment type="similarity">
    <text evidence="1">Belongs to the helicase family. UvrD subfamily.</text>
</comment>
<keyword evidence="4 12" id="KW-0347">Helicase</keyword>
<comment type="caution">
    <text evidence="15">The sequence shown here is derived from an EMBL/GenBank/DDBJ whole genome shotgun (WGS) entry which is preliminary data.</text>
</comment>
<proteinExistence type="inferred from homology"/>
<keyword evidence="7" id="KW-0413">Isomerase</keyword>
<evidence type="ECO:0000313" key="15">
    <source>
        <dbReference type="EMBL" id="TCN73063.1"/>
    </source>
</evidence>
<dbReference type="InterPro" id="IPR014016">
    <property type="entry name" value="UvrD-like_ATP-bd"/>
</dbReference>
<dbReference type="GO" id="GO:0043138">
    <property type="term" value="F:3'-5' DNA helicase activity"/>
    <property type="evidence" value="ECO:0007669"/>
    <property type="project" value="UniProtKB-EC"/>
</dbReference>
<dbReference type="GO" id="GO:0033202">
    <property type="term" value="C:DNA helicase complex"/>
    <property type="evidence" value="ECO:0007669"/>
    <property type="project" value="TreeGrafter"/>
</dbReference>
<protein>
    <recommendedName>
        <fullName evidence="9">DNA 3'-5' helicase</fullName>
        <ecNumber evidence="9">5.6.2.4</ecNumber>
    </recommendedName>
    <alternativeName>
        <fullName evidence="10">DNA 3'-5' helicase II</fullName>
    </alternativeName>
</protein>
<dbReference type="InterPro" id="IPR013986">
    <property type="entry name" value="DExx_box_DNA_helicase_dom_sf"/>
</dbReference>
<feature type="binding site" evidence="12">
    <location>
        <begin position="48"/>
        <end position="55"/>
    </location>
    <ligand>
        <name>ATP</name>
        <dbReference type="ChEBI" id="CHEBI:30616"/>
    </ligand>
</feature>
<keyword evidence="3 12" id="KW-0378">Hydrolase</keyword>
<evidence type="ECO:0000259" key="13">
    <source>
        <dbReference type="PROSITE" id="PS51198"/>
    </source>
</evidence>
<dbReference type="Proteomes" id="UP000294830">
    <property type="component" value="Unassembled WGS sequence"/>
</dbReference>
<dbReference type="SUPFAM" id="SSF52540">
    <property type="entry name" value="P-loop containing nucleoside triphosphate hydrolases"/>
    <property type="match status" value="1"/>
</dbReference>
<evidence type="ECO:0000256" key="2">
    <source>
        <dbReference type="ARBA" id="ARBA00022741"/>
    </source>
</evidence>
<evidence type="ECO:0000256" key="8">
    <source>
        <dbReference type="ARBA" id="ARBA00034617"/>
    </source>
</evidence>
<dbReference type="CDD" id="cd17932">
    <property type="entry name" value="DEXQc_UvrD"/>
    <property type="match status" value="1"/>
</dbReference>
<reference evidence="15 16" key="1">
    <citation type="submission" date="2019-03" db="EMBL/GenBank/DDBJ databases">
        <title>Genomic Encyclopedia of Archaeal and Bacterial Type Strains, Phase II (KMG-II): from individual species to whole genera.</title>
        <authorList>
            <person name="Goeker M."/>
        </authorList>
    </citation>
    <scope>NUCLEOTIDE SEQUENCE [LARGE SCALE GENOMIC DNA]</scope>
    <source>
        <strain evidence="15 16">RL-C</strain>
    </source>
</reference>
<dbReference type="InterPro" id="IPR014017">
    <property type="entry name" value="DNA_helicase_UvrD-like_C"/>
</dbReference>
<evidence type="ECO:0000256" key="12">
    <source>
        <dbReference type="PROSITE-ProRule" id="PRU00560"/>
    </source>
</evidence>
<feature type="domain" description="UvrD-like helicase ATP-binding" evidence="13">
    <location>
        <begin position="27"/>
        <end position="311"/>
    </location>
</feature>
<dbReference type="EC" id="5.6.2.4" evidence="9"/>
<evidence type="ECO:0000256" key="5">
    <source>
        <dbReference type="ARBA" id="ARBA00022840"/>
    </source>
</evidence>
<evidence type="ECO:0000256" key="3">
    <source>
        <dbReference type="ARBA" id="ARBA00022801"/>
    </source>
</evidence>
<evidence type="ECO:0000256" key="9">
    <source>
        <dbReference type="ARBA" id="ARBA00034808"/>
    </source>
</evidence>
<dbReference type="PANTHER" id="PTHR11070">
    <property type="entry name" value="UVRD / RECB / PCRA DNA HELICASE FAMILY MEMBER"/>
    <property type="match status" value="1"/>
</dbReference>
<organism evidence="15 16">
    <name type="scientific">Acetobacteroides hydrogenigenes</name>
    <dbReference type="NCBI Taxonomy" id="979970"/>
    <lineage>
        <taxon>Bacteria</taxon>
        <taxon>Pseudomonadati</taxon>
        <taxon>Bacteroidota</taxon>
        <taxon>Bacteroidia</taxon>
        <taxon>Bacteroidales</taxon>
        <taxon>Rikenellaceae</taxon>
        <taxon>Acetobacteroides</taxon>
    </lineage>
</organism>
<evidence type="ECO:0000256" key="10">
    <source>
        <dbReference type="ARBA" id="ARBA00034923"/>
    </source>
</evidence>
<dbReference type="Pfam" id="PF13361">
    <property type="entry name" value="UvrD_C"/>
    <property type="match status" value="1"/>
</dbReference>
<evidence type="ECO:0000256" key="4">
    <source>
        <dbReference type="ARBA" id="ARBA00022806"/>
    </source>
</evidence>
<evidence type="ECO:0000256" key="1">
    <source>
        <dbReference type="ARBA" id="ARBA00009922"/>
    </source>
</evidence>
<keyword evidence="6" id="KW-0238">DNA-binding</keyword>
<dbReference type="Gene3D" id="1.10.486.10">
    <property type="entry name" value="PCRA, domain 4"/>
    <property type="match status" value="1"/>
</dbReference>
<dbReference type="PROSITE" id="PS51198">
    <property type="entry name" value="UVRD_HELICASE_ATP_BIND"/>
    <property type="match status" value="1"/>
</dbReference>
<name>A0A4R2EZJ2_9BACT</name>
<dbReference type="CDD" id="cd18807">
    <property type="entry name" value="SF1_C_UvrD"/>
    <property type="match status" value="1"/>
</dbReference>
<dbReference type="GO" id="GO:0016887">
    <property type="term" value="F:ATP hydrolysis activity"/>
    <property type="evidence" value="ECO:0007669"/>
    <property type="project" value="RHEA"/>
</dbReference>
<dbReference type="InterPro" id="IPR027417">
    <property type="entry name" value="P-loop_NTPase"/>
</dbReference>
<dbReference type="GO" id="GO:0005524">
    <property type="term" value="F:ATP binding"/>
    <property type="evidence" value="ECO:0007669"/>
    <property type="project" value="UniProtKB-UniRule"/>
</dbReference>
<dbReference type="InterPro" id="IPR000212">
    <property type="entry name" value="DNA_helicase_UvrD/REP"/>
</dbReference>
<keyword evidence="16" id="KW-1185">Reference proteome</keyword>